<dbReference type="InterPro" id="IPR016040">
    <property type="entry name" value="NAD(P)-bd_dom"/>
</dbReference>
<dbReference type="InterPro" id="IPR036291">
    <property type="entry name" value="NAD(P)-bd_dom_sf"/>
</dbReference>
<proteinExistence type="predicted"/>
<organism evidence="2 3">
    <name type="scientific">Candidatus Planktophila vernalis</name>
    <dbReference type="NCBI Taxonomy" id="1884907"/>
    <lineage>
        <taxon>Bacteria</taxon>
        <taxon>Bacillati</taxon>
        <taxon>Actinomycetota</taxon>
        <taxon>Actinomycetes</taxon>
        <taxon>Candidatus Nanopelagicales</taxon>
        <taxon>Candidatus Nanopelagicaceae</taxon>
        <taxon>Candidatus Planktophila</taxon>
    </lineage>
</organism>
<dbReference type="Pfam" id="PF16363">
    <property type="entry name" value="GDP_Man_Dehyd"/>
    <property type="match status" value="1"/>
</dbReference>
<dbReference type="Gene3D" id="3.90.25.10">
    <property type="entry name" value="UDP-galactose 4-epimerase, domain 1"/>
    <property type="match status" value="1"/>
</dbReference>
<dbReference type="OrthoDB" id="9801785at2"/>
<feature type="domain" description="NAD(P)-binding" evidence="1">
    <location>
        <begin position="17"/>
        <end position="325"/>
    </location>
</feature>
<dbReference type="RefSeq" id="WP_095686335.1">
    <property type="nucleotide sequence ID" value="NZ_CP016776.1"/>
</dbReference>
<dbReference type="KEGG" id="pvn:A7sIIA15_06565"/>
<dbReference type="Proteomes" id="UP000217186">
    <property type="component" value="Chromosome"/>
</dbReference>
<keyword evidence="3" id="KW-1185">Reference proteome</keyword>
<evidence type="ECO:0000313" key="2">
    <source>
        <dbReference type="EMBL" id="ASY20488.1"/>
    </source>
</evidence>
<gene>
    <name evidence="2" type="ORF">A7sIIA15_06565</name>
</gene>
<dbReference type="InterPro" id="IPR013445">
    <property type="entry name" value="CDP_4_6_deHydtase"/>
</dbReference>
<evidence type="ECO:0000313" key="3">
    <source>
        <dbReference type="Proteomes" id="UP000217186"/>
    </source>
</evidence>
<dbReference type="EMBL" id="CP016776">
    <property type="protein sequence ID" value="ASY20488.1"/>
    <property type="molecule type" value="Genomic_DNA"/>
</dbReference>
<dbReference type="SUPFAM" id="SSF51735">
    <property type="entry name" value="NAD(P)-binding Rossmann-fold domains"/>
    <property type="match status" value="1"/>
</dbReference>
<evidence type="ECO:0000259" key="1">
    <source>
        <dbReference type="Pfam" id="PF16363"/>
    </source>
</evidence>
<sequence length="356" mass="39887">MLSEDLRGLEKLNGPVLITGHTGFKGTWLTFLLEKLGVPSIGFSLPPERDSLFSRIHNSKEPTGEYGDIRNPHALQTIFNKQRPSAVIHLAAQPLVLRSFTMPIETFETNSMGTANLLKVASEFSSVKSMIIATTDKVYDNDESGKFFKESDPLRGKDPYSASKVAAEAAVDAWREISKLNGGPKITSVRAGNVIGGGDWAENRLLPDAIRSFSKLESLIVRNPNSVRPWQHVLDPLIGYLKVLSRSLHEEEFDVRAVNFSPKESGLSVRKVVEVAEQSWPQRTSVDFGQEESNMKKESAILNLDSSFAEREFGWIPKWSQEEAVISTVLWWHDHLLNDIDAKTLCQRNIEELLEE</sequence>
<reference evidence="2 3" key="1">
    <citation type="submission" date="2016-07" db="EMBL/GenBank/DDBJ databases">
        <title>High microdiversification within the ubiquitous acI lineage of Actinobacteria.</title>
        <authorList>
            <person name="Neuenschwander S.M."/>
            <person name="Salcher M."/>
            <person name="Ghai R."/>
            <person name="Pernthaler J."/>
        </authorList>
    </citation>
    <scope>NUCLEOTIDE SEQUENCE [LARGE SCALE GENOMIC DNA]</scope>
    <source>
        <strain evidence="2">MMS-IIA-15</strain>
    </source>
</reference>
<dbReference type="AlphaFoldDB" id="A0A249KUL2"/>
<accession>A0A249KUL2</accession>
<dbReference type="NCBIfam" id="TIGR02622">
    <property type="entry name" value="CDP_4_6_dhtase"/>
    <property type="match status" value="1"/>
</dbReference>
<name>A0A249KUL2_9ACTN</name>
<dbReference type="Gene3D" id="3.40.50.720">
    <property type="entry name" value="NAD(P)-binding Rossmann-like Domain"/>
    <property type="match status" value="1"/>
</dbReference>
<dbReference type="PANTHER" id="PTHR43000">
    <property type="entry name" value="DTDP-D-GLUCOSE 4,6-DEHYDRATASE-RELATED"/>
    <property type="match status" value="1"/>
</dbReference>
<protein>
    <submittedName>
        <fullName evidence="2">CDP-glucose 4,6-dehydratase</fullName>
    </submittedName>
</protein>